<dbReference type="PANTHER" id="PTHR10682">
    <property type="entry name" value="POLY A POLYMERASE"/>
    <property type="match status" value="1"/>
</dbReference>
<evidence type="ECO:0000256" key="12">
    <source>
        <dbReference type="PIRNR" id="PIRNR018425"/>
    </source>
</evidence>
<sequence length="630" mass="72068">MADELSRPNLGVTDPISKSMPKESDIAATKALEDCLKKYQLVESEEELTKRCLILSQLNKTLKEWVKEISTRKKLPQHMADQMNGKIFTFGSYRLGVHTRDADIDTLIVVPRHIDRVDFFATFPNFLKKISKCEYVRSVEEAFVPVMKTKIDGIELDILFSRLALKNISEDQDLRDATLLKNLDEKSVRSLNGCRVTDDILLLVPNHESFRLALRAVKFWAKRRGIYSNVLGYLGGVSWAMLVARTCQLYPNASASTLLQKFFLVFRQWPWPKPVLLRLNSDDFVNLGFPVWDPRENASDRFHLMPIITPSYPQQNSTFNVTNSTREILKEEFHHASSLADEIITGKLPWDSLFEPVAFFQKYRHYIAIIVSTQAEWTGLVESKIRILVQNLERHRPIEIAHVFPKSYNRKIPDSEESSMVKSSESENESVNANNGNDIKNDQESSNDVNLDKSSCSNNEDEMVKNDEISLGFEKKFGNGNDSPNQNGNITETATTATTTNQDLNKNDPKMKEQKIWFIGLRFRKNEESNVDLTQDTRIFVETIMNAAAAFFSDDMLIEIKHVKKRNLVDYLPPEESANIIVVSKKNKSSSSSNLDTTPCNEKVHNYFNRTTRSSLADRRSCQSMKIIKI</sequence>
<name>A0A1Y3B7P3_EURMA</name>
<dbReference type="Gene3D" id="3.30.70.590">
    <property type="entry name" value="Poly(A) polymerase predicted RNA binding domain"/>
    <property type="match status" value="1"/>
</dbReference>
<evidence type="ECO:0000256" key="15">
    <source>
        <dbReference type="SAM" id="MobiDB-lite"/>
    </source>
</evidence>
<dbReference type="Pfam" id="PF04926">
    <property type="entry name" value="PAP_RNA-bind"/>
    <property type="match status" value="1"/>
</dbReference>
<dbReference type="InterPro" id="IPR011068">
    <property type="entry name" value="NuclTrfase_I-like_C"/>
</dbReference>
<dbReference type="AlphaFoldDB" id="A0A1Y3B7P3"/>
<dbReference type="FunFam" id="3.30.460.10:FF:000002">
    <property type="entry name" value="Poly(A) polymerase alpha, putative"/>
    <property type="match status" value="1"/>
</dbReference>
<evidence type="ECO:0000256" key="10">
    <source>
        <dbReference type="ARBA" id="ARBA00023242"/>
    </source>
</evidence>
<dbReference type="Gene3D" id="1.10.1410.10">
    <property type="match status" value="1"/>
</dbReference>
<dbReference type="GO" id="GO:0005634">
    <property type="term" value="C:nucleus"/>
    <property type="evidence" value="ECO:0007669"/>
    <property type="project" value="UniProtKB-SubCell"/>
</dbReference>
<evidence type="ECO:0000256" key="4">
    <source>
        <dbReference type="ARBA" id="ARBA00022664"/>
    </source>
</evidence>
<feature type="compositionally biased region" description="Polar residues" evidence="15">
    <location>
        <begin position="444"/>
        <end position="458"/>
    </location>
</feature>
<dbReference type="SUPFAM" id="SSF81631">
    <property type="entry name" value="PAP/OAS1 substrate-binding domain"/>
    <property type="match status" value="1"/>
</dbReference>
<evidence type="ECO:0000256" key="9">
    <source>
        <dbReference type="ARBA" id="ARBA00022842"/>
    </source>
</evidence>
<feature type="compositionally biased region" description="Low complexity" evidence="15">
    <location>
        <begin position="491"/>
        <end position="500"/>
    </location>
</feature>
<evidence type="ECO:0000256" key="3">
    <source>
        <dbReference type="ARBA" id="ARBA00010912"/>
    </source>
</evidence>
<feature type="domain" description="Poly(A) polymerase central" evidence="17">
    <location>
        <begin position="209"/>
        <end position="355"/>
    </location>
</feature>
<evidence type="ECO:0000256" key="6">
    <source>
        <dbReference type="ARBA" id="ARBA00022723"/>
    </source>
</evidence>
<feature type="compositionally biased region" description="Low complexity" evidence="15">
    <location>
        <begin position="418"/>
        <end position="437"/>
    </location>
</feature>
<feature type="binding site" evidence="14">
    <location>
        <position position="103"/>
    </location>
    <ligand>
        <name>Mg(2+)</name>
        <dbReference type="ChEBI" id="CHEBI:18420"/>
        <label>1</label>
        <note>catalytic</note>
    </ligand>
</feature>
<comment type="cofactor">
    <cofactor evidence="1">
        <name>Mn(2+)</name>
        <dbReference type="ChEBI" id="CHEBI:29035"/>
    </cofactor>
</comment>
<organism evidence="19 20">
    <name type="scientific">Euroglyphus maynei</name>
    <name type="common">Mayne's house dust mite</name>
    <dbReference type="NCBI Taxonomy" id="6958"/>
    <lineage>
        <taxon>Eukaryota</taxon>
        <taxon>Metazoa</taxon>
        <taxon>Ecdysozoa</taxon>
        <taxon>Arthropoda</taxon>
        <taxon>Chelicerata</taxon>
        <taxon>Arachnida</taxon>
        <taxon>Acari</taxon>
        <taxon>Acariformes</taxon>
        <taxon>Sarcoptiformes</taxon>
        <taxon>Astigmata</taxon>
        <taxon>Psoroptidia</taxon>
        <taxon>Analgoidea</taxon>
        <taxon>Pyroglyphidae</taxon>
        <taxon>Pyroglyphinae</taxon>
        <taxon>Euroglyphus</taxon>
    </lineage>
</organism>
<evidence type="ECO:0000313" key="20">
    <source>
        <dbReference type="Proteomes" id="UP000194236"/>
    </source>
</evidence>
<dbReference type="SUPFAM" id="SSF81301">
    <property type="entry name" value="Nucleotidyltransferase"/>
    <property type="match status" value="1"/>
</dbReference>
<evidence type="ECO:0000256" key="5">
    <source>
        <dbReference type="ARBA" id="ARBA00022679"/>
    </source>
</evidence>
<evidence type="ECO:0000256" key="14">
    <source>
        <dbReference type="PIRSR" id="PIRSR018425-2"/>
    </source>
</evidence>
<keyword evidence="9 14" id="KW-0460">Magnesium</keyword>
<dbReference type="Pfam" id="PF20750">
    <property type="entry name" value="PAP_NTPase"/>
    <property type="match status" value="1"/>
</dbReference>
<dbReference type="GO" id="GO:0005524">
    <property type="term" value="F:ATP binding"/>
    <property type="evidence" value="ECO:0007669"/>
    <property type="project" value="UniProtKB-UniRule"/>
</dbReference>
<dbReference type="GO" id="GO:1990817">
    <property type="term" value="F:poly(A) RNA polymerase activity"/>
    <property type="evidence" value="ECO:0007669"/>
    <property type="project" value="UniProtKB-UniRule"/>
</dbReference>
<keyword evidence="6 14" id="KW-0479">Metal-binding</keyword>
<feature type="binding site" evidence="13">
    <location>
        <position position="218"/>
    </location>
    <ligand>
        <name>ATP</name>
        <dbReference type="ChEBI" id="CHEBI:30616"/>
    </ligand>
</feature>
<dbReference type="GO" id="GO:0046872">
    <property type="term" value="F:metal ion binding"/>
    <property type="evidence" value="ECO:0007669"/>
    <property type="project" value="UniProtKB-KW"/>
</dbReference>
<dbReference type="GO" id="GO:0031123">
    <property type="term" value="P:RNA 3'-end processing"/>
    <property type="evidence" value="ECO:0007669"/>
    <property type="project" value="InterPro"/>
</dbReference>
<dbReference type="PIRSF" id="PIRSF018425">
    <property type="entry name" value="PolyA_polymerase"/>
    <property type="match status" value="1"/>
</dbReference>
<feature type="compositionally biased region" description="Basic and acidic residues" evidence="15">
    <location>
        <begin position="462"/>
        <end position="477"/>
    </location>
</feature>
<dbReference type="GO" id="GO:0006397">
    <property type="term" value="P:mRNA processing"/>
    <property type="evidence" value="ECO:0007669"/>
    <property type="project" value="UniProtKB-KW"/>
</dbReference>
<gene>
    <name evidence="19" type="ORF">BLA29_000107</name>
</gene>
<feature type="domain" description="Poly(A) polymerase RNA-binding" evidence="16">
    <location>
        <begin position="359"/>
        <end position="575"/>
    </location>
</feature>
<evidence type="ECO:0000256" key="8">
    <source>
        <dbReference type="ARBA" id="ARBA00022840"/>
    </source>
</evidence>
<comment type="cofactor">
    <cofactor evidence="14">
        <name>Mg(2+)</name>
        <dbReference type="ChEBI" id="CHEBI:18420"/>
    </cofactor>
    <text evidence="14">Binds 2 magnesium ions. Also active with manganese.</text>
</comment>
<dbReference type="SUPFAM" id="SSF55003">
    <property type="entry name" value="PAP/Archaeal CCA-adding enzyme, C-terminal domain"/>
    <property type="match status" value="1"/>
</dbReference>
<dbReference type="EMBL" id="MUJZ01040984">
    <property type="protein sequence ID" value="OTF75636.1"/>
    <property type="molecule type" value="Genomic_DNA"/>
</dbReference>
<feature type="binding site" evidence="14">
    <location>
        <position position="105"/>
    </location>
    <ligand>
        <name>Mg(2+)</name>
        <dbReference type="ChEBI" id="CHEBI:18420"/>
        <label>1</label>
        <note>catalytic</note>
    </ligand>
</feature>
<comment type="catalytic activity">
    <reaction evidence="11 12">
        <text>RNA(n) + ATP = RNA(n)-3'-adenine ribonucleotide + diphosphate</text>
        <dbReference type="Rhea" id="RHEA:11332"/>
        <dbReference type="Rhea" id="RHEA-COMP:14527"/>
        <dbReference type="Rhea" id="RHEA-COMP:17347"/>
        <dbReference type="ChEBI" id="CHEBI:30616"/>
        <dbReference type="ChEBI" id="CHEBI:33019"/>
        <dbReference type="ChEBI" id="CHEBI:140395"/>
        <dbReference type="ChEBI" id="CHEBI:173115"/>
        <dbReference type="EC" id="2.7.7.19"/>
    </reaction>
</comment>
<evidence type="ECO:0000256" key="11">
    <source>
        <dbReference type="ARBA" id="ARBA00048830"/>
    </source>
</evidence>
<accession>A0A1Y3B7P3</accession>
<keyword evidence="8 12" id="KW-0067">ATP-binding</keyword>
<evidence type="ECO:0000256" key="2">
    <source>
        <dbReference type="ARBA" id="ARBA00004123"/>
    </source>
</evidence>
<feature type="domain" description="Poly(A) polymerase nucleotidyltransferase" evidence="18">
    <location>
        <begin position="11"/>
        <end position="204"/>
    </location>
</feature>
<dbReference type="CDD" id="cd05402">
    <property type="entry name" value="NT_PAP_TUTase"/>
    <property type="match status" value="1"/>
</dbReference>
<feature type="region of interest" description="Disordered" evidence="15">
    <location>
        <begin position="411"/>
        <end position="507"/>
    </location>
</feature>
<dbReference type="OrthoDB" id="412748at2759"/>
<comment type="caution">
    <text evidence="19">The sequence shown here is derived from an EMBL/GenBank/DDBJ whole genome shotgun (WGS) entry which is preliminary data.</text>
</comment>
<feature type="region of interest" description="Disordered" evidence="15">
    <location>
        <begin position="1"/>
        <end position="23"/>
    </location>
</feature>
<keyword evidence="7 12" id="KW-0547">Nucleotide-binding</keyword>
<evidence type="ECO:0000256" key="13">
    <source>
        <dbReference type="PIRSR" id="PIRSR018425-1"/>
    </source>
</evidence>
<comment type="subcellular location">
    <subcellularLocation>
        <location evidence="2 12">Nucleus</location>
    </subcellularLocation>
</comment>
<proteinExistence type="inferred from homology"/>
<keyword evidence="5 12" id="KW-0808">Transferase</keyword>
<dbReference type="Gene3D" id="3.30.460.10">
    <property type="entry name" value="Beta Polymerase, domain 2"/>
    <property type="match status" value="1"/>
</dbReference>
<feature type="compositionally biased region" description="Polar residues" evidence="15">
    <location>
        <begin position="480"/>
        <end position="490"/>
    </location>
</feature>
<feature type="binding site" evidence="14">
    <location>
        <position position="157"/>
    </location>
    <ligand>
        <name>Mg(2+)</name>
        <dbReference type="ChEBI" id="CHEBI:18420"/>
        <label>2</label>
        <note>catalytic</note>
    </ligand>
</feature>
<feature type="binding site" evidence="13">
    <location>
        <begin position="236"/>
        <end position="237"/>
    </location>
    <ligand>
        <name>ATP</name>
        <dbReference type="ChEBI" id="CHEBI:30616"/>
    </ligand>
</feature>
<evidence type="ECO:0000256" key="1">
    <source>
        <dbReference type="ARBA" id="ARBA00001936"/>
    </source>
</evidence>
<feature type="binding site" evidence="13">
    <location>
        <position position="227"/>
    </location>
    <ligand>
        <name>ATP</name>
        <dbReference type="ChEBI" id="CHEBI:30616"/>
    </ligand>
</feature>
<evidence type="ECO:0000313" key="19">
    <source>
        <dbReference type="EMBL" id="OTF75636.1"/>
    </source>
</evidence>
<dbReference type="InterPro" id="IPR014492">
    <property type="entry name" value="PolyA_polymerase"/>
</dbReference>
<keyword evidence="20" id="KW-1185">Reference proteome</keyword>
<keyword evidence="10 12" id="KW-0539">Nucleus</keyword>
<dbReference type="InterPro" id="IPR043519">
    <property type="entry name" value="NT_sf"/>
</dbReference>
<dbReference type="InterPro" id="IPR007010">
    <property type="entry name" value="PolA_pol_RNA-bd_dom"/>
</dbReference>
<feature type="binding site" evidence="13">
    <location>
        <position position="99"/>
    </location>
    <ligand>
        <name>ATP</name>
        <dbReference type="ChEBI" id="CHEBI:30616"/>
    </ligand>
</feature>
<dbReference type="InterPro" id="IPR007012">
    <property type="entry name" value="PolA_pol_cen_dom"/>
</dbReference>
<dbReference type="PANTHER" id="PTHR10682:SF10">
    <property type="entry name" value="POLYNUCLEOTIDE ADENYLYLTRANSFERASE"/>
    <property type="match status" value="1"/>
</dbReference>
<feature type="binding site" evidence="13">
    <location>
        <begin position="103"/>
        <end position="105"/>
    </location>
    <ligand>
        <name>ATP</name>
        <dbReference type="ChEBI" id="CHEBI:30616"/>
    </ligand>
</feature>
<dbReference type="EC" id="2.7.7.19" evidence="12"/>
<evidence type="ECO:0000256" key="7">
    <source>
        <dbReference type="ARBA" id="ARBA00022741"/>
    </source>
</evidence>
<comment type="similarity">
    <text evidence="3 12">Belongs to the poly(A) polymerase family.</text>
</comment>
<feature type="binding site" evidence="14">
    <location>
        <position position="105"/>
    </location>
    <ligand>
        <name>Mg(2+)</name>
        <dbReference type="ChEBI" id="CHEBI:18420"/>
        <label>2</label>
        <note>catalytic</note>
    </ligand>
</feature>
<evidence type="ECO:0000259" key="16">
    <source>
        <dbReference type="Pfam" id="PF04926"/>
    </source>
</evidence>
<keyword evidence="4 12" id="KW-0507">mRNA processing</keyword>
<feature type="binding site" evidence="13">
    <location>
        <position position="157"/>
    </location>
    <ligand>
        <name>ATP</name>
        <dbReference type="ChEBI" id="CHEBI:30616"/>
    </ligand>
</feature>
<protein>
    <recommendedName>
        <fullName evidence="12">Poly(A) polymerase</fullName>
        <ecNumber evidence="12">2.7.7.19</ecNumber>
    </recommendedName>
</protein>
<dbReference type="GO" id="GO:0003723">
    <property type="term" value="F:RNA binding"/>
    <property type="evidence" value="ECO:0007669"/>
    <property type="project" value="UniProtKB-UniRule"/>
</dbReference>
<comment type="function">
    <text evidence="12">Polymerase that creates the 3'-poly(A) tail of mRNA's.</text>
</comment>
<reference evidence="19 20" key="1">
    <citation type="submission" date="2017-03" db="EMBL/GenBank/DDBJ databases">
        <title>Genome Survey of Euroglyphus maynei.</title>
        <authorList>
            <person name="Arlian L.G."/>
            <person name="Morgan M.S."/>
            <person name="Rider S.D."/>
        </authorList>
    </citation>
    <scope>NUCLEOTIDE SEQUENCE [LARGE SCALE GENOMIC DNA]</scope>
    <source>
        <strain evidence="19">Arlian Lab</strain>
        <tissue evidence="19">Whole body</tissue>
    </source>
</reference>
<dbReference type="InterPro" id="IPR048840">
    <property type="entry name" value="PolA_pol_NTPase"/>
</dbReference>
<feature type="binding site" evidence="14">
    <location>
        <position position="103"/>
    </location>
    <ligand>
        <name>Mg(2+)</name>
        <dbReference type="ChEBI" id="CHEBI:18420"/>
        <label>2</label>
        <note>catalytic</note>
    </ligand>
</feature>
<feature type="binding site" evidence="13">
    <location>
        <begin position="90"/>
        <end position="92"/>
    </location>
    <ligand>
        <name>ATP</name>
        <dbReference type="ChEBI" id="CHEBI:30616"/>
    </ligand>
</feature>
<evidence type="ECO:0000259" key="18">
    <source>
        <dbReference type="Pfam" id="PF20750"/>
    </source>
</evidence>
<dbReference type="Pfam" id="PF04928">
    <property type="entry name" value="PAP_central"/>
    <property type="match status" value="1"/>
</dbReference>
<dbReference type="FunFam" id="1.10.1410.10:FF:000001">
    <property type="entry name" value="Putative poly(A) polymerase gamma"/>
    <property type="match status" value="1"/>
</dbReference>
<dbReference type="Proteomes" id="UP000194236">
    <property type="component" value="Unassembled WGS sequence"/>
</dbReference>
<evidence type="ECO:0000259" key="17">
    <source>
        <dbReference type="Pfam" id="PF04928"/>
    </source>
</evidence>